<feature type="active site" evidence="1">
    <location>
        <position position="80"/>
    </location>
</feature>
<dbReference type="OrthoDB" id="462203at2"/>
<dbReference type="Proteomes" id="UP000546701">
    <property type="component" value="Unassembled WGS sequence"/>
</dbReference>
<keyword evidence="2" id="KW-0274">FAD</keyword>
<dbReference type="InterPro" id="IPR036188">
    <property type="entry name" value="FAD/NAD-bd_sf"/>
</dbReference>
<proteinExistence type="predicted"/>
<dbReference type="PANTHER" id="PTHR43747">
    <property type="entry name" value="FAD-BINDING PROTEIN"/>
    <property type="match status" value="1"/>
</dbReference>
<keyword evidence="4" id="KW-1185">Reference proteome</keyword>
<feature type="binding site" evidence="2">
    <location>
        <position position="345"/>
    </location>
    <ligand>
        <name>L-tryptophan</name>
        <dbReference type="ChEBI" id="CHEBI:57912"/>
    </ligand>
</feature>
<reference evidence="3 4" key="1">
    <citation type="submission" date="2020-08" db="EMBL/GenBank/DDBJ databases">
        <title>Genomic Encyclopedia of Type Strains, Phase IV (KMG-IV): sequencing the most valuable type-strain genomes for metagenomic binning, comparative biology and taxonomic classification.</title>
        <authorList>
            <person name="Goeker M."/>
        </authorList>
    </citation>
    <scope>NUCLEOTIDE SEQUENCE [LARGE SCALE GENOMIC DNA]</scope>
    <source>
        <strain evidence="3 4">DSM 103336</strain>
    </source>
</reference>
<keyword evidence="2" id="KW-0285">Flavoprotein</keyword>
<dbReference type="EMBL" id="JACIJR010000001">
    <property type="protein sequence ID" value="MBB5727872.1"/>
    <property type="molecule type" value="Genomic_DNA"/>
</dbReference>
<name>A0A7W9BPT4_9SPHN</name>
<feature type="binding site" evidence="2">
    <location>
        <begin position="15"/>
        <end position="18"/>
    </location>
    <ligand>
        <name>FAD</name>
        <dbReference type="ChEBI" id="CHEBI:57692"/>
    </ligand>
</feature>
<dbReference type="Gene3D" id="3.50.50.60">
    <property type="entry name" value="FAD/NAD(P)-binding domain"/>
    <property type="match status" value="1"/>
</dbReference>
<dbReference type="EC" id="1.14.19.9" evidence="3"/>
<dbReference type="GO" id="GO:0004497">
    <property type="term" value="F:monooxygenase activity"/>
    <property type="evidence" value="ECO:0007669"/>
    <property type="project" value="InterPro"/>
</dbReference>
<evidence type="ECO:0000256" key="1">
    <source>
        <dbReference type="PIRSR" id="PIRSR011396-1"/>
    </source>
</evidence>
<accession>A0A7W9BPT4</accession>
<dbReference type="InterPro" id="IPR006905">
    <property type="entry name" value="Flavin_halogenase"/>
</dbReference>
<dbReference type="SUPFAM" id="SSF51905">
    <property type="entry name" value="FAD/NAD(P)-binding domain"/>
    <property type="match status" value="1"/>
</dbReference>
<dbReference type="InterPro" id="IPR050816">
    <property type="entry name" value="Flavin-dep_Halogenase_NPB"/>
</dbReference>
<dbReference type="RefSeq" id="WP_157175135.1">
    <property type="nucleotide sequence ID" value="NZ_BMJP01000001.1"/>
</dbReference>
<dbReference type="GO" id="GO:0000166">
    <property type="term" value="F:nucleotide binding"/>
    <property type="evidence" value="ECO:0007669"/>
    <property type="project" value="UniProtKB-KW"/>
</dbReference>
<dbReference type="InterPro" id="IPR033856">
    <property type="entry name" value="Trp_halogen"/>
</dbReference>
<feature type="binding site" evidence="2">
    <location>
        <position position="336"/>
    </location>
    <ligand>
        <name>FAD</name>
        <dbReference type="ChEBI" id="CHEBI:57692"/>
    </ligand>
</feature>
<keyword evidence="3" id="KW-0560">Oxidoreductase</keyword>
<keyword evidence="2" id="KW-0547">Nucleotide-binding</keyword>
<evidence type="ECO:0000313" key="4">
    <source>
        <dbReference type="Proteomes" id="UP000546701"/>
    </source>
</evidence>
<evidence type="ECO:0000256" key="2">
    <source>
        <dbReference type="PIRSR" id="PIRSR011396-2"/>
    </source>
</evidence>
<dbReference type="PIRSF" id="PIRSF011396">
    <property type="entry name" value="Trp_halogenase"/>
    <property type="match status" value="1"/>
</dbReference>
<dbReference type="Pfam" id="PF04820">
    <property type="entry name" value="Trp_halogenase"/>
    <property type="match status" value="1"/>
</dbReference>
<comment type="caution">
    <text evidence="3">The sequence shown here is derived from an EMBL/GenBank/DDBJ whole genome shotgun (WGS) entry which is preliminary data.</text>
</comment>
<organism evidence="3 4">
    <name type="scientific">Sphingomonas prati</name>
    <dbReference type="NCBI Taxonomy" id="1843237"/>
    <lineage>
        <taxon>Bacteria</taxon>
        <taxon>Pseudomonadati</taxon>
        <taxon>Pseudomonadota</taxon>
        <taxon>Alphaproteobacteria</taxon>
        <taxon>Sphingomonadales</taxon>
        <taxon>Sphingomonadaceae</taxon>
        <taxon>Sphingomonas</taxon>
    </lineage>
</organism>
<sequence length="506" mass="55592">MTIGAPVRSVVIVGGGTAGWMTAAALARLVPTGTAVTLVESDAIGTVGVGEATIPPIRAFNAMLGIDEAEFLAATAGSFKLGIEFVDWAALGERYLHPFGGFGFDIEGVRFHQYWRRRRAAGVDEDIGDYALCAVAARAGRFAPPSADPASILSQMNHAYHFDAGLYAQFLRARAERGGVRRIEGEIVEVTLDGETGHVRHVALAGDRIVAGDLFIDCSGFRGLLIEEALGAGYEDWTRWLPCDRAVAMPSARTDRAIAPFTRSTARPAGWQWRIPLQHRTGNGYVYSSAYVSDDEAAATLVANVDGRPLADPRVLRFTAGRRRRQWIGNVVALGLASGFAEPLESTSLHMVQTGISKLLALFPDQGFSPVEIATYNRLAEVQFDQVRDFLVLHYHATRRTDSPFWRDAQTRAIPDALAEKIALWRRRGRLFRWEDDLFAEPSWVAVLLGQGIVPEGWDRLADGVPTREIDARFDRLRTMFADAAARMPRHEDYLANTCPTRVRAA</sequence>
<protein>
    <submittedName>
        <fullName evidence="3">Tryptophan halogenase</fullName>
        <ecNumber evidence="3">1.14.19.9</ecNumber>
    </submittedName>
</protein>
<gene>
    <name evidence="3" type="ORF">FHS99_000328</name>
</gene>
<feature type="binding site" evidence="2">
    <location>
        <position position="80"/>
    </location>
    <ligand>
        <name>7-chloro-L-tryptophan</name>
        <dbReference type="ChEBI" id="CHEBI:58713"/>
    </ligand>
</feature>
<dbReference type="AlphaFoldDB" id="A0A7W9BPT4"/>
<evidence type="ECO:0000313" key="3">
    <source>
        <dbReference type="EMBL" id="MBB5727872.1"/>
    </source>
</evidence>
<dbReference type="PANTHER" id="PTHR43747:SF4">
    <property type="entry name" value="FLAVIN-DEPENDENT TRYPTOPHAN HALOGENASE"/>
    <property type="match status" value="1"/>
</dbReference>